<feature type="transmembrane region" description="Helical" evidence="2">
    <location>
        <begin position="75"/>
        <end position="97"/>
    </location>
</feature>
<protein>
    <submittedName>
        <fullName evidence="3">Uncharacterized protein</fullName>
    </submittedName>
</protein>
<feature type="transmembrane region" description="Helical" evidence="2">
    <location>
        <begin position="146"/>
        <end position="163"/>
    </location>
</feature>
<accession>A0ABZ2QFY0</accession>
<keyword evidence="2" id="KW-0812">Transmembrane</keyword>
<feature type="transmembrane region" description="Helical" evidence="2">
    <location>
        <begin position="117"/>
        <end position="134"/>
    </location>
</feature>
<organism evidence="3 4">
    <name type="scientific">Streptomyces sirii</name>
    <dbReference type="NCBI Taxonomy" id="3127701"/>
    <lineage>
        <taxon>Bacteria</taxon>
        <taxon>Bacillati</taxon>
        <taxon>Actinomycetota</taxon>
        <taxon>Actinomycetes</taxon>
        <taxon>Kitasatosporales</taxon>
        <taxon>Streptomycetaceae</taxon>
        <taxon>Streptomyces</taxon>
    </lineage>
</organism>
<keyword evidence="2" id="KW-1133">Transmembrane helix</keyword>
<keyword evidence="4" id="KW-1185">Reference proteome</keyword>
<dbReference type="Proteomes" id="UP001626628">
    <property type="component" value="Chromosome"/>
</dbReference>
<evidence type="ECO:0000313" key="3">
    <source>
        <dbReference type="EMBL" id="WXK75285.1"/>
    </source>
</evidence>
<evidence type="ECO:0000256" key="1">
    <source>
        <dbReference type="SAM" id="MobiDB-lite"/>
    </source>
</evidence>
<feature type="transmembrane region" description="Helical" evidence="2">
    <location>
        <begin position="40"/>
        <end position="63"/>
    </location>
</feature>
<sequence length="206" mass="21864">MPATSDRTLATAVPLPAGVPGRPAPAERGGTAPHPPTPGWALILLGVLCSAVLAALCWVAGHLHADPPLRTAARFVHLVALVVGLGSVLAVDWFALLWVLGRRRLADVLHTANTLQFPIWTGLTGLVVTGLFLRPDLASPLTQLKLGLVLAITLNGLYAHWLGQRLERYRDAEAPRRLLVRAGAVATVSQLGWWGASLIGFLNSQA</sequence>
<evidence type="ECO:0000313" key="4">
    <source>
        <dbReference type="Proteomes" id="UP001626628"/>
    </source>
</evidence>
<dbReference type="RefSeq" id="WP_407285407.1">
    <property type="nucleotide sequence ID" value="NZ_CP147982.1"/>
</dbReference>
<proteinExistence type="predicted"/>
<feature type="transmembrane region" description="Helical" evidence="2">
    <location>
        <begin position="183"/>
        <end position="202"/>
    </location>
</feature>
<evidence type="ECO:0000256" key="2">
    <source>
        <dbReference type="SAM" id="Phobius"/>
    </source>
</evidence>
<gene>
    <name evidence="3" type="ORF">WAB15_04455</name>
</gene>
<feature type="region of interest" description="Disordered" evidence="1">
    <location>
        <begin position="13"/>
        <end position="32"/>
    </location>
</feature>
<keyword evidence="2" id="KW-0472">Membrane</keyword>
<dbReference type="EMBL" id="CP147982">
    <property type="protein sequence ID" value="WXK75285.1"/>
    <property type="molecule type" value="Genomic_DNA"/>
</dbReference>
<reference evidence="3 4" key="1">
    <citation type="submission" date="2024-03" db="EMBL/GenBank/DDBJ databases">
        <title>The complete genome of Streptomyces sirii sp.nov.</title>
        <authorList>
            <person name="Zakalyukina Y.V."/>
            <person name="Belik A.R."/>
            <person name="Biryukov M.V."/>
            <person name="Baturina O.A."/>
            <person name="Kabilov M.R."/>
        </authorList>
    </citation>
    <scope>NUCLEOTIDE SEQUENCE [LARGE SCALE GENOMIC DNA]</scope>
    <source>
        <strain evidence="3 4">BP-8</strain>
    </source>
</reference>
<name>A0ABZ2QFY0_9ACTN</name>